<dbReference type="EMBL" id="CAMXCT020003890">
    <property type="protein sequence ID" value="CAL1160103.1"/>
    <property type="molecule type" value="Genomic_DNA"/>
</dbReference>
<organism evidence="2">
    <name type="scientific">Cladocopium goreaui</name>
    <dbReference type="NCBI Taxonomy" id="2562237"/>
    <lineage>
        <taxon>Eukaryota</taxon>
        <taxon>Sar</taxon>
        <taxon>Alveolata</taxon>
        <taxon>Dinophyceae</taxon>
        <taxon>Suessiales</taxon>
        <taxon>Symbiodiniaceae</taxon>
        <taxon>Cladocopium</taxon>
    </lineage>
</organism>
<evidence type="ECO:0000313" key="4">
    <source>
        <dbReference type="Proteomes" id="UP001152797"/>
    </source>
</evidence>
<keyword evidence="4" id="KW-1185">Reference proteome</keyword>
<proteinExistence type="predicted"/>
<sequence>MLSTLALLIDLAVTREQLEEDECISRAVASMQFVKCNYTKHARPEDFLYDSLSLANRTAEKVKPSALDLLLLFKETVRLKQSVPGVKKSSIRDVLYACIADYNKTVSNHRTWRVNDATRRLIYNLLRSPPALWEALKLCYNEDKPELAGQTFEIG</sequence>
<dbReference type="AlphaFoldDB" id="A0A9P1DBD6"/>
<evidence type="ECO:0000256" key="1">
    <source>
        <dbReference type="SAM" id="SignalP"/>
    </source>
</evidence>
<name>A0A9P1DBD6_9DINO</name>
<feature type="chain" id="PRO_5043271355" evidence="1">
    <location>
        <begin position="17"/>
        <end position="155"/>
    </location>
</feature>
<evidence type="ECO:0000313" key="3">
    <source>
        <dbReference type="EMBL" id="CAL4794040.1"/>
    </source>
</evidence>
<reference evidence="3 4" key="2">
    <citation type="submission" date="2024-05" db="EMBL/GenBank/DDBJ databases">
        <authorList>
            <person name="Chen Y."/>
            <person name="Shah S."/>
            <person name="Dougan E. K."/>
            <person name="Thang M."/>
            <person name="Chan C."/>
        </authorList>
    </citation>
    <scope>NUCLEOTIDE SEQUENCE [LARGE SCALE GENOMIC DNA]</scope>
</reference>
<dbReference type="Proteomes" id="UP001152797">
    <property type="component" value="Unassembled WGS sequence"/>
</dbReference>
<gene>
    <name evidence="2" type="ORF">C1SCF055_LOCUS32342</name>
</gene>
<keyword evidence="1" id="KW-0732">Signal</keyword>
<evidence type="ECO:0000313" key="2">
    <source>
        <dbReference type="EMBL" id="CAI4006728.1"/>
    </source>
</evidence>
<dbReference type="EMBL" id="CAMXCT010003890">
    <property type="protein sequence ID" value="CAI4006728.1"/>
    <property type="molecule type" value="Genomic_DNA"/>
</dbReference>
<feature type="signal peptide" evidence="1">
    <location>
        <begin position="1"/>
        <end position="16"/>
    </location>
</feature>
<dbReference type="OrthoDB" id="457010at2759"/>
<comment type="caution">
    <text evidence="2">The sequence shown here is derived from an EMBL/GenBank/DDBJ whole genome shotgun (WGS) entry which is preliminary data.</text>
</comment>
<dbReference type="EMBL" id="CAMXCT030003890">
    <property type="protein sequence ID" value="CAL4794040.1"/>
    <property type="molecule type" value="Genomic_DNA"/>
</dbReference>
<protein>
    <submittedName>
        <fullName evidence="2">Uncharacterized protein</fullName>
    </submittedName>
</protein>
<accession>A0A9P1DBD6</accession>
<reference evidence="2" key="1">
    <citation type="submission" date="2022-10" db="EMBL/GenBank/DDBJ databases">
        <authorList>
            <person name="Chen Y."/>
            <person name="Dougan E. K."/>
            <person name="Chan C."/>
            <person name="Rhodes N."/>
            <person name="Thang M."/>
        </authorList>
    </citation>
    <scope>NUCLEOTIDE SEQUENCE</scope>
</reference>